<name>A0ABT8Q5I9_9CORY</name>
<feature type="transmembrane region" description="Helical" evidence="1">
    <location>
        <begin position="170"/>
        <end position="195"/>
    </location>
</feature>
<feature type="transmembrane region" description="Helical" evidence="1">
    <location>
        <begin position="128"/>
        <end position="150"/>
    </location>
</feature>
<comment type="caution">
    <text evidence="3">The sequence shown here is derived from an EMBL/GenBank/DDBJ whole genome shotgun (WGS) entry which is preliminary data.</text>
</comment>
<evidence type="ECO:0000259" key="2">
    <source>
        <dbReference type="Pfam" id="PF02517"/>
    </source>
</evidence>
<feature type="transmembrane region" description="Helical" evidence="1">
    <location>
        <begin position="207"/>
        <end position="230"/>
    </location>
</feature>
<feature type="transmembrane region" description="Helical" evidence="1">
    <location>
        <begin position="91"/>
        <end position="116"/>
    </location>
</feature>
<protein>
    <submittedName>
        <fullName evidence="3">CPBP family intramembrane metalloprotease</fullName>
        <ecNumber evidence="3">3.4.-.-</ecNumber>
    </submittedName>
</protein>
<organism evidence="3 4">
    <name type="scientific">Corynebacterium kefirresidentii</name>
    <dbReference type="NCBI Taxonomy" id="1979527"/>
    <lineage>
        <taxon>Bacteria</taxon>
        <taxon>Bacillati</taxon>
        <taxon>Actinomycetota</taxon>
        <taxon>Actinomycetes</taxon>
        <taxon>Mycobacteriales</taxon>
        <taxon>Corynebacteriaceae</taxon>
        <taxon>Corynebacterium</taxon>
    </lineage>
</organism>
<reference evidence="3" key="1">
    <citation type="submission" date="2023-07" db="EMBL/GenBank/DDBJ databases">
        <title>Insights into the diversity of cutaneous corynebacteria.</title>
        <authorList>
            <person name="Bruggemann H."/>
            <person name="Poehlein A."/>
        </authorList>
    </citation>
    <scope>NUCLEOTIDE SEQUENCE</scope>
    <source>
        <strain evidence="3">P7_F1</strain>
    </source>
</reference>
<feature type="transmembrane region" description="Helical" evidence="1">
    <location>
        <begin position="20"/>
        <end position="43"/>
    </location>
</feature>
<gene>
    <name evidence="3" type="ORF">Q0N36_08555</name>
</gene>
<keyword evidence="1" id="KW-0472">Membrane</keyword>
<evidence type="ECO:0000256" key="1">
    <source>
        <dbReference type="SAM" id="Phobius"/>
    </source>
</evidence>
<dbReference type="EC" id="3.4.-.-" evidence="3"/>
<keyword evidence="4" id="KW-1185">Reference proteome</keyword>
<dbReference type="RefSeq" id="WP_301732828.1">
    <property type="nucleotide sequence ID" value="NZ_JAUKFL010000034.1"/>
</dbReference>
<dbReference type="GO" id="GO:0008237">
    <property type="term" value="F:metallopeptidase activity"/>
    <property type="evidence" value="ECO:0007669"/>
    <property type="project" value="UniProtKB-KW"/>
</dbReference>
<keyword evidence="3" id="KW-0482">Metalloprotease</keyword>
<accession>A0ABT8Q5I9</accession>
<proteinExistence type="predicted"/>
<dbReference type="Proteomes" id="UP001174347">
    <property type="component" value="Unassembled WGS sequence"/>
</dbReference>
<keyword evidence="1" id="KW-0812">Transmembrane</keyword>
<dbReference type="InterPro" id="IPR003675">
    <property type="entry name" value="Rce1/LyrA-like_dom"/>
</dbReference>
<sequence length="231" mass="24342">MITVLKNSQLHPPVRGVHMAWAAASVAAMFAGAAIVGIACGLFSGGERSWVALGVSLGGAISGLGILWYGFCRRLGWSHRELGFLPCTHSLWHLLWWIPLTLLGGGAATGVIGWLFGTEQKSSSIADGIGISPVASVLAAVCGAVVIPLIEEVAFRRILFDWLQGKMPTATAASATVAIFAVMHGIPMVVVYLFFAGTSLVVARLWFRSLTAPFLIHCVNNSVVFLVALAG</sequence>
<keyword evidence="3" id="KW-0378">Hydrolase</keyword>
<feature type="transmembrane region" description="Helical" evidence="1">
    <location>
        <begin position="50"/>
        <end position="71"/>
    </location>
</feature>
<dbReference type="EMBL" id="JAUKFM010000006">
    <property type="protein sequence ID" value="MDN8620630.1"/>
    <property type="molecule type" value="Genomic_DNA"/>
</dbReference>
<keyword evidence="1" id="KW-1133">Transmembrane helix</keyword>
<keyword evidence="3" id="KW-0645">Protease</keyword>
<evidence type="ECO:0000313" key="3">
    <source>
        <dbReference type="EMBL" id="MDN8620630.1"/>
    </source>
</evidence>
<dbReference type="Pfam" id="PF02517">
    <property type="entry name" value="Rce1-like"/>
    <property type="match status" value="1"/>
</dbReference>
<evidence type="ECO:0000313" key="4">
    <source>
        <dbReference type="Proteomes" id="UP001174347"/>
    </source>
</evidence>
<feature type="domain" description="CAAX prenyl protease 2/Lysostaphin resistance protein A-like" evidence="2">
    <location>
        <begin position="135"/>
        <end position="222"/>
    </location>
</feature>